<feature type="compositionally biased region" description="Pro residues" evidence="1">
    <location>
        <begin position="450"/>
        <end position="461"/>
    </location>
</feature>
<evidence type="ECO:0000313" key="3">
    <source>
        <dbReference type="EMBL" id="SCF09788.1"/>
    </source>
</evidence>
<dbReference type="Proteomes" id="UP000198253">
    <property type="component" value="Chromosome I"/>
</dbReference>
<reference evidence="4" key="1">
    <citation type="submission" date="2016-06" db="EMBL/GenBank/DDBJ databases">
        <authorList>
            <person name="Varghese N."/>
            <person name="Submissions Spin"/>
        </authorList>
    </citation>
    <scope>NUCLEOTIDE SEQUENCE [LARGE SCALE GENOMIC DNA]</scope>
    <source>
        <strain evidence="4">DSM 43816</strain>
    </source>
</reference>
<dbReference type="EMBL" id="LT607413">
    <property type="protein sequence ID" value="SCF09788.1"/>
    <property type="molecule type" value="Genomic_DNA"/>
</dbReference>
<proteinExistence type="predicted"/>
<dbReference type="PANTHER" id="PTHR40765:SF2">
    <property type="entry name" value="ESX-2 SECRETION SYSTEM ATPASE ECCB2"/>
    <property type="match status" value="1"/>
</dbReference>
<protein>
    <submittedName>
        <fullName evidence="3">Type VII secretion protein EccB</fullName>
    </submittedName>
</protein>
<dbReference type="PANTHER" id="PTHR40765">
    <property type="entry name" value="ESX-2 SECRETION SYSTEM ATPASE ECCB2"/>
    <property type="match status" value="1"/>
</dbReference>
<dbReference type="InterPro" id="IPR044857">
    <property type="entry name" value="T7SS_EccB_R1"/>
</dbReference>
<sequence>MSSRRDQVDAQRYMMTRVTGALVRAEPETAESPTRRDRTGTIAGLVLGILVLAGVAIWALMPGSGSTSWQQPRMLVVDASTGARYVLVDGQLRLVNDVATATLLAGGRLTPVTVSSSKLAKVPQGPPVGTPTGPQVLPAANRVNQGVWRACSRDTGRVVLDVDVPAAPDPLGDGQALPVTAGGKTYLLWGGRRLLLPQPWMADVLGLGLLAPVPVATAWLESIPLGGTVGPPKVARAGGAGPKVAGRPTSIGQMFAVDLGNGTVNHYLMTADGLAPLTETEYRLQRATPVGARETAITAADLVAAGQRSPVRPLTTLPATPPVPPSMPEDAVVCVEYAGQADEKPTVVLTSGTGMPTGGSGGKTAVTVRVPSGGGALLMPPATAETDRWRQQGLLVNERGIAYPIMGGDVTTLGYSLNQAVVMPTALVAMLPPGRRWSGRKGGEAAGYPNVPPPWPAPPDGPAAGASTFPTHSPASRSDRRQGESCQSTSRGSSLMRRPSRAWSWRSGRRRPRPRTARPTSRPPAATCPPSGRATRPRRGSSRPSSSG</sequence>
<feature type="compositionally biased region" description="Basic residues" evidence="1">
    <location>
        <begin position="507"/>
        <end position="516"/>
    </location>
</feature>
<dbReference type="GO" id="GO:0005576">
    <property type="term" value="C:extracellular region"/>
    <property type="evidence" value="ECO:0007669"/>
    <property type="project" value="TreeGrafter"/>
</dbReference>
<keyword evidence="2" id="KW-1133">Transmembrane helix</keyword>
<feature type="compositionally biased region" description="Polar residues" evidence="1">
    <location>
        <begin position="484"/>
        <end position="493"/>
    </location>
</feature>
<accession>A0A1C4XMT7</accession>
<dbReference type="AlphaFoldDB" id="A0A1C4XMT7"/>
<gene>
    <name evidence="3" type="ORF">GA0070618_3196</name>
</gene>
<evidence type="ECO:0000256" key="1">
    <source>
        <dbReference type="SAM" id="MobiDB-lite"/>
    </source>
</evidence>
<evidence type="ECO:0000256" key="2">
    <source>
        <dbReference type="SAM" id="Phobius"/>
    </source>
</evidence>
<dbReference type="InterPro" id="IPR007795">
    <property type="entry name" value="T7SS_EccB"/>
</dbReference>
<evidence type="ECO:0000313" key="4">
    <source>
        <dbReference type="Proteomes" id="UP000198253"/>
    </source>
</evidence>
<feature type="compositionally biased region" description="Low complexity" evidence="1">
    <location>
        <begin position="517"/>
        <end position="534"/>
    </location>
</feature>
<keyword evidence="2" id="KW-0812">Transmembrane</keyword>
<dbReference type="Gene3D" id="3.30.2390.20">
    <property type="entry name" value="Type VII secretion system EccB, repeat 1 domain"/>
    <property type="match status" value="1"/>
</dbReference>
<feature type="transmembrane region" description="Helical" evidence="2">
    <location>
        <begin position="42"/>
        <end position="61"/>
    </location>
</feature>
<dbReference type="Pfam" id="PF05108">
    <property type="entry name" value="T7SS_ESX1_EccB"/>
    <property type="match status" value="1"/>
</dbReference>
<name>A0A1C4XMT7_MICEC</name>
<organism evidence="3 4">
    <name type="scientific">Micromonospora echinospora</name>
    <name type="common">Micromonospora purpurea</name>
    <dbReference type="NCBI Taxonomy" id="1877"/>
    <lineage>
        <taxon>Bacteria</taxon>
        <taxon>Bacillati</taxon>
        <taxon>Actinomycetota</taxon>
        <taxon>Actinomycetes</taxon>
        <taxon>Micromonosporales</taxon>
        <taxon>Micromonosporaceae</taxon>
        <taxon>Micromonospora</taxon>
    </lineage>
</organism>
<dbReference type="InParanoid" id="A0A1C4XMT7"/>
<dbReference type="RefSeq" id="WP_088982334.1">
    <property type="nucleotide sequence ID" value="NZ_LT607413.1"/>
</dbReference>
<keyword evidence="2" id="KW-0472">Membrane</keyword>
<dbReference type="NCBIfam" id="TIGR03919">
    <property type="entry name" value="T7SS_EccB"/>
    <property type="match status" value="1"/>
</dbReference>
<keyword evidence="4" id="KW-1185">Reference proteome</keyword>
<feature type="region of interest" description="Disordered" evidence="1">
    <location>
        <begin position="440"/>
        <end position="548"/>
    </location>
</feature>